<dbReference type="InterPro" id="IPR036388">
    <property type="entry name" value="WH-like_DNA-bd_sf"/>
</dbReference>
<keyword evidence="1 5" id="KW-0436">Ligase</keyword>
<dbReference type="PANTHER" id="PTHR12835">
    <property type="entry name" value="BIOTIN PROTEIN LIGASE"/>
    <property type="match status" value="1"/>
</dbReference>
<dbReference type="InterPro" id="IPR036390">
    <property type="entry name" value="WH_DNA-bd_sf"/>
</dbReference>
<organism evidence="5 6">
    <name type="scientific">Halolamina salina</name>
    <dbReference type="NCBI Taxonomy" id="1220023"/>
    <lineage>
        <taxon>Archaea</taxon>
        <taxon>Methanobacteriati</taxon>
        <taxon>Methanobacteriota</taxon>
        <taxon>Stenosarchaea group</taxon>
        <taxon>Halobacteria</taxon>
        <taxon>Halobacteriales</taxon>
        <taxon>Haloferacaceae</taxon>
    </lineage>
</organism>
<dbReference type="SUPFAM" id="SSF50037">
    <property type="entry name" value="C-terminal domain of transcriptional repressors"/>
    <property type="match status" value="1"/>
</dbReference>
<dbReference type="Proteomes" id="UP001597111">
    <property type="component" value="Unassembled WGS sequence"/>
</dbReference>
<dbReference type="NCBIfam" id="TIGR00121">
    <property type="entry name" value="birA_ligase"/>
    <property type="match status" value="1"/>
</dbReference>
<dbReference type="Gene3D" id="3.30.930.10">
    <property type="entry name" value="Bira Bifunctional Protein, Domain 2"/>
    <property type="match status" value="1"/>
</dbReference>
<dbReference type="SUPFAM" id="SSF46785">
    <property type="entry name" value="Winged helix' DNA-binding domain"/>
    <property type="match status" value="1"/>
</dbReference>
<dbReference type="SUPFAM" id="SSF55681">
    <property type="entry name" value="Class II aaRS and biotin synthetases"/>
    <property type="match status" value="1"/>
</dbReference>
<dbReference type="InterPro" id="IPR004143">
    <property type="entry name" value="BPL_LPL_catalytic"/>
</dbReference>
<dbReference type="CDD" id="cd00090">
    <property type="entry name" value="HTH_ARSR"/>
    <property type="match status" value="1"/>
</dbReference>
<evidence type="ECO:0000259" key="4">
    <source>
        <dbReference type="PROSITE" id="PS51733"/>
    </source>
</evidence>
<dbReference type="InterPro" id="IPR013196">
    <property type="entry name" value="HTH_11"/>
</dbReference>
<dbReference type="HAMAP" id="MF_00978">
    <property type="entry name" value="Bifunct_BirA"/>
    <property type="match status" value="1"/>
</dbReference>
<dbReference type="InterPro" id="IPR045864">
    <property type="entry name" value="aa-tRNA-synth_II/BPL/LPL"/>
</dbReference>
<evidence type="ECO:0000313" key="6">
    <source>
        <dbReference type="Proteomes" id="UP001597111"/>
    </source>
</evidence>
<feature type="domain" description="BPL/LPL catalytic" evidence="4">
    <location>
        <begin position="62"/>
        <end position="253"/>
    </location>
</feature>
<dbReference type="InterPro" id="IPR008988">
    <property type="entry name" value="Transcriptional_repressor_C"/>
</dbReference>
<keyword evidence="6" id="KW-1185">Reference proteome</keyword>
<dbReference type="Gene3D" id="1.10.10.10">
    <property type="entry name" value="Winged helix-like DNA-binding domain superfamily/Winged helix DNA-binding domain"/>
    <property type="match status" value="1"/>
</dbReference>
<dbReference type="GO" id="GO:0004077">
    <property type="term" value="F:biotin--[biotin carboxyl-carrier protein] ligase activity"/>
    <property type="evidence" value="ECO:0007669"/>
    <property type="project" value="UniProtKB-EC"/>
</dbReference>
<evidence type="ECO:0000313" key="5">
    <source>
        <dbReference type="EMBL" id="MFD1527017.1"/>
    </source>
</evidence>
<reference evidence="5 6" key="1">
    <citation type="journal article" date="2019" name="Int. J. Syst. Evol. Microbiol.">
        <title>The Global Catalogue of Microorganisms (GCM) 10K type strain sequencing project: providing services to taxonomists for standard genome sequencing and annotation.</title>
        <authorList>
            <consortium name="The Broad Institute Genomics Platform"/>
            <consortium name="The Broad Institute Genome Sequencing Center for Infectious Disease"/>
            <person name="Wu L."/>
            <person name="Ma J."/>
        </authorList>
    </citation>
    <scope>NUCLEOTIDE SEQUENCE [LARGE SCALE GENOMIC DNA]</scope>
    <source>
        <strain evidence="5 6">CGMCC 1.12285</strain>
    </source>
</reference>
<dbReference type="Gene3D" id="2.30.30.100">
    <property type="match status" value="1"/>
</dbReference>
<dbReference type="EC" id="6.3.4.15" evidence="5"/>
<dbReference type="AlphaFoldDB" id="A0ABD6B9A0"/>
<gene>
    <name evidence="5" type="ORF">ACFR9S_12045</name>
</gene>
<proteinExistence type="inferred from homology"/>
<dbReference type="Pfam" id="PF03099">
    <property type="entry name" value="BPL_LplA_LipB"/>
    <property type="match status" value="1"/>
</dbReference>
<dbReference type="PROSITE" id="PS51733">
    <property type="entry name" value="BPL_LPL_CATALYTIC"/>
    <property type="match status" value="1"/>
</dbReference>
<dbReference type="GO" id="GO:0005524">
    <property type="term" value="F:ATP binding"/>
    <property type="evidence" value="ECO:0007669"/>
    <property type="project" value="UniProtKB-KW"/>
</dbReference>
<evidence type="ECO:0000256" key="1">
    <source>
        <dbReference type="ARBA" id="ARBA00022598"/>
    </source>
</evidence>
<dbReference type="Pfam" id="PF02237">
    <property type="entry name" value="BPL_C"/>
    <property type="match status" value="1"/>
</dbReference>
<dbReference type="InterPro" id="IPR003142">
    <property type="entry name" value="BPL_C"/>
</dbReference>
<dbReference type="RefSeq" id="WP_379818763.1">
    <property type="nucleotide sequence ID" value="NZ_JBHUDH010000139.1"/>
</dbReference>
<comment type="caution">
    <text evidence="5">The sequence shown here is derived from an EMBL/GenBank/DDBJ whole genome shotgun (WGS) entry which is preliminary data.</text>
</comment>
<keyword evidence="3" id="KW-0067">ATP-binding</keyword>
<keyword evidence="2" id="KW-0547">Nucleotide-binding</keyword>
<dbReference type="InterPro" id="IPR030855">
    <property type="entry name" value="Bifunct_BirA"/>
</dbReference>
<dbReference type="Pfam" id="PF08279">
    <property type="entry name" value="HTH_11"/>
    <property type="match status" value="1"/>
</dbReference>
<dbReference type="CDD" id="cd16442">
    <property type="entry name" value="BPL"/>
    <property type="match status" value="1"/>
</dbReference>
<dbReference type="PANTHER" id="PTHR12835:SF5">
    <property type="entry name" value="BIOTIN--PROTEIN LIGASE"/>
    <property type="match status" value="1"/>
</dbReference>
<evidence type="ECO:0000256" key="2">
    <source>
        <dbReference type="ARBA" id="ARBA00022741"/>
    </source>
</evidence>
<dbReference type="InterPro" id="IPR011991">
    <property type="entry name" value="ArsR-like_HTH"/>
</dbReference>
<protein>
    <submittedName>
        <fullName evidence="5">Biotin--[acetyl-CoA-carboxylase] ligase</fullName>
        <ecNumber evidence="5">6.3.4.15</ecNumber>
    </submittedName>
</protein>
<sequence>MTDTRRALLDALEDDRVAGPELADRLGVSRAAVWKQVEALRETGWGIESTDDGYRVTDVAEFGGAAIEYGLDAPFEIEFHDSIGSTNERARELADEGRADVAVVADEQTAGRGRLDRGWSGPSGGIYTSLLLRPDVPPAHSPVYTLAAAVAVTRAAREAGVDARIKWPNDVLVLDDEAERGGQKLCGILTEMEGEADRVAWLIVGIGINANVDADALPDGATSLLAERGEPIDRRLFTQRLLETFDDLRNDPDSILDAWREHAATLGQRVRVETPGGDVVGEAVDVAFPGALVVETDDGERKRVTAGDCEHLRPV</sequence>
<evidence type="ECO:0000256" key="3">
    <source>
        <dbReference type="ARBA" id="ARBA00022840"/>
    </source>
</evidence>
<name>A0ABD6B9A0_9EURY</name>
<dbReference type="EMBL" id="JBHUDH010000139">
    <property type="protein sequence ID" value="MFD1527017.1"/>
    <property type="molecule type" value="Genomic_DNA"/>
</dbReference>
<dbReference type="InterPro" id="IPR004408">
    <property type="entry name" value="Biotin_CoA_COase_ligase"/>
</dbReference>
<accession>A0ABD6B9A0</accession>